<comment type="similarity">
    <text evidence="2 7">Belongs to the dicarboxylate/amino acid:cation symporter (DAACS) (TC 2.A.23) family.</text>
</comment>
<evidence type="ECO:0000256" key="4">
    <source>
        <dbReference type="ARBA" id="ARBA00022692"/>
    </source>
</evidence>
<reference evidence="10" key="1">
    <citation type="submission" date="2016-06" db="UniProtKB">
        <authorList>
            <consortium name="WormBaseParasite"/>
        </authorList>
    </citation>
    <scope>IDENTIFICATION</scope>
</reference>
<dbReference type="PRINTS" id="PR00173">
    <property type="entry name" value="EDTRNSPORT"/>
</dbReference>
<dbReference type="InterPro" id="IPR050746">
    <property type="entry name" value="DAACS"/>
</dbReference>
<evidence type="ECO:0000256" key="2">
    <source>
        <dbReference type="ARBA" id="ARBA00006148"/>
    </source>
</evidence>
<dbReference type="Proteomes" id="UP000270296">
    <property type="component" value="Unassembled WGS sequence"/>
</dbReference>
<dbReference type="InterPro" id="IPR036458">
    <property type="entry name" value="Na:dicarbo_symporter_sf"/>
</dbReference>
<dbReference type="PANTHER" id="PTHR11958:SF99">
    <property type="entry name" value="SODIUM-DEPENDENT EXCITATORY AMINO ACID TRANSPORTER GLT-6-RELATED"/>
    <property type="match status" value="1"/>
</dbReference>
<dbReference type="AlphaFoldDB" id="A0A183J6X1"/>
<evidence type="ECO:0000313" key="10">
    <source>
        <dbReference type="WBParaSite" id="SBAD_0001200601-mRNA-1"/>
    </source>
</evidence>
<dbReference type="PROSITE" id="PS51257">
    <property type="entry name" value="PROKAR_LIPOPROTEIN"/>
    <property type="match status" value="1"/>
</dbReference>
<dbReference type="GO" id="GO:0015501">
    <property type="term" value="F:glutamate:sodium symporter activity"/>
    <property type="evidence" value="ECO:0007669"/>
    <property type="project" value="TreeGrafter"/>
</dbReference>
<dbReference type="OrthoDB" id="5821477at2759"/>
<proteinExistence type="inferred from homology"/>
<keyword evidence="9" id="KW-1185">Reference proteome</keyword>
<organism evidence="10">
    <name type="scientific">Soboliphyme baturini</name>
    <dbReference type="NCBI Taxonomy" id="241478"/>
    <lineage>
        <taxon>Eukaryota</taxon>
        <taxon>Metazoa</taxon>
        <taxon>Ecdysozoa</taxon>
        <taxon>Nematoda</taxon>
        <taxon>Enoplea</taxon>
        <taxon>Dorylaimia</taxon>
        <taxon>Dioctophymatida</taxon>
        <taxon>Dioctophymatoidea</taxon>
        <taxon>Soboliphymatidae</taxon>
        <taxon>Soboliphyme</taxon>
    </lineage>
</organism>
<keyword evidence="5" id="KW-1133">Transmembrane helix</keyword>
<keyword evidence="7" id="KW-0769">Symport</keyword>
<protein>
    <recommendedName>
        <fullName evidence="7">Amino acid transporter</fullName>
    </recommendedName>
</protein>
<evidence type="ECO:0000313" key="8">
    <source>
        <dbReference type="EMBL" id="VDP41558.1"/>
    </source>
</evidence>
<accession>A0A183J6X1</accession>
<dbReference type="EMBL" id="UZAM01016045">
    <property type="protein sequence ID" value="VDP41558.1"/>
    <property type="molecule type" value="Genomic_DNA"/>
</dbReference>
<comment type="subcellular location">
    <subcellularLocation>
        <location evidence="1 7">Membrane</location>
        <topology evidence="1 7">Multi-pass membrane protein</topology>
    </subcellularLocation>
</comment>
<evidence type="ECO:0000313" key="9">
    <source>
        <dbReference type="Proteomes" id="UP000270296"/>
    </source>
</evidence>
<dbReference type="Pfam" id="PF00375">
    <property type="entry name" value="SDF"/>
    <property type="match status" value="1"/>
</dbReference>
<dbReference type="InterPro" id="IPR001991">
    <property type="entry name" value="Na-dicarboxylate_symporter"/>
</dbReference>
<keyword evidence="6" id="KW-0472">Membrane</keyword>
<name>A0A183J6X1_9BILA</name>
<reference evidence="8 9" key="2">
    <citation type="submission" date="2018-11" db="EMBL/GenBank/DDBJ databases">
        <authorList>
            <consortium name="Pathogen Informatics"/>
        </authorList>
    </citation>
    <scope>NUCLEOTIDE SEQUENCE [LARGE SCALE GENOMIC DNA]</scope>
</reference>
<evidence type="ECO:0000256" key="3">
    <source>
        <dbReference type="ARBA" id="ARBA00022448"/>
    </source>
</evidence>
<evidence type="ECO:0000256" key="5">
    <source>
        <dbReference type="ARBA" id="ARBA00022989"/>
    </source>
</evidence>
<dbReference type="GO" id="GO:0005313">
    <property type="term" value="F:L-glutamate transmembrane transporter activity"/>
    <property type="evidence" value="ECO:0007669"/>
    <property type="project" value="TreeGrafter"/>
</dbReference>
<evidence type="ECO:0000256" key="1">
    <source>
        <dbReference type="ARBA" id="ARBA00004141"/>
    </source>
</evidence>
<keyword evidence="3 7" id="KW-0813">Transport</keyword>
<evidence type="ECO:0000256" key="6">
    <source>
        <dbReference type="ARBA" id="ARBA00023136"/>
    </source>
</evidence>
<dbReference type="PANTHER" id="PTHR11958">
    <property type="entry name" value="SODIUM/DICARBOXYLATE SYMPORTER-RELATED"/>
    <property type="match status" value="1"/>
</dbReference>
<dbReference type="Gene3D" id="1.10.3860.10">
    <property type="entry name" value="Sodium:dicarboxylate symporter"/>
    <property type="match status" value="1"/>
</dbReference>
<dbReference type="WBParaSite" id="SBAD_0001200601-mRNA-1">
    <property type="protein sequence ID" value="SBAD_0001200601-mRNA-1"/>
    <property type="gene ID" value="SBAD_0001200601"/>
</dbReference>
<dbReference type="GO" id="GO:0015175">
    <property type="term" value="F:neutral L-amino acid transmembrane transporter activity"/>
    <property type="evidence" value="ECO:0007669"/>
    <property type="project" value="TreeGrafter"/>
</dbReference>
<dbReference type="GO" id="GO:0005886">
    <property type="term" value="C:plasma membrane"/>
    <property type="evidence" value="ECO:0007669"/>
    <property type="project" value="TreeGrafter"/>
</dbReference>
<sequence>MTRILCTKCVFSCTATLASIGAACVPSAGLVTMLIVLTAANLPTADVALIVPVDWLLDRCRTSVNVVGDCFGAGIVNYLCRKELRKGSVFARVAVETEKENLLGISAEDGQELNELHQKSKKPCDLKWFNKLKKKEGDQAAANEIEESSDAMVKHM</sequence>
<evidence type="ECO:0000256" key="7">
    <source>
        <dbReference type="RuleBase" id="RU361216"/>
    </source>
</evidence>
<keyword evidence="4" id="KW-0812">Transmembrane</keyword>
<gene>
    <name evidence="8" type="ORF">SBAD_LOCUS11619</name>
</gene>
<dbReference type="SUPFAM" id="SSF118215">
    <property type="entry name" value="Proton glutamate symport protein"/>
    <property type="match status" value="1"/>
</dbReference>